<sequence>MAIESAADLVQFLAEELRQRGTKLHEFSEMTGISEERLEYLQAGAWHRLTVKEIGAIAECLHVDFTAIWSLVQKHGNRMGERPRP</sequence>
<dbReference type="EMBL" id="JAAKZH010000012">
    <property type="protein sequence ID" value="NGO66511.1"/>
    <property type="molecule type" value="Genomic_DNA"/>
</dbReference>
<accession>A0A6M1S810</accession>
<protein>
    <recommendedName>
        <fullName evidence="3">Helix-turn-helix transcriptional regulator</fullName>
    </recommendedName>
</protein>
<dbReference type="InterPro" id="IPR010982">
    <property type="entry name" value="Lambda_DNA-bd_dom_sf"/>
</dbReference>
<evidence type="ECO:0000313" key="1">
    <source>
        <dbReference type="EMBL" id="NGO66511.1"/>
    </source>
</evidence>
<organism evidence="1 2">
    <name type="scientific">Rhizobium daejeonense</name>
    <dbReference type="NCBI Taxonomy" id="240521"/>
    <lineage>
        <taxon>Bacteria</taxon>
        <taxon>Pseudomonadati</taxon>
        <taxon>Pseudomonadota</taxon>
        <taxon>Alphaproteobacteria</taxon>
        <taxon>Hyphomicrobiales</taxon>
        <taxon>Rhizobiaceae</taxon>
        <taxon>Rhizobium/Agrobacterium group</taxon>
        <taxon>Rhizobium</taxon>
    </lineage>
</organism>
<evidence type="ECO:0000313" key="2">
    <source>
        <dbReference type="Proteomes" id="UP000477849"/>
    </source>
</evidence>
<dbReference type="GO" id="GO:0003677">
    <property type="term" value="F:DNA binding"/>
    <property type="evidence" value="ECO:0007669"/>
    <property type="project" value="InterPro"/>
</dbReference>
<dbReference type="RefSeq" id="WP_163906441.1">
    <property type="nucleotide sequence ID" value="NZ_CP048428.1"/>
</dbReference>
<name>A0A6M1S810_9HYPH</name>
<proteinExistence type="predicted"/>
<dbReference type="SUPFAM" id="SSF47413">
    <property type="entry name" value="lambda repressor-like DNA-binding domains"/>
    <property type="match status" value="1"/>
</dbReference>
<dbReference type="AlphaFoldDB" id="A0A6M1S810"/>
<evidence type="ECO:0008006" key="3">
    <source>
        <dbReference type="Google" id="ProtNLM"/>
    </source>
</evidence>
<reference evidence="1 2" key="1">
    <citation type="submission" date="2020-02" db="EMBL/GenBank/DDBJ databases">
        <title>Genome sequence of the type strain CCBAU10050 of Rhizobium daejeonense.</title>
        <authorList>
            <person name="Gao J."/>
            <person name="Sun J."/>
        </authorList>
    </citation>
    <scope>NUCLEOTIDE SEQUENCE [LARGE SCALE GENOMIC DNA]</scope>
    <source>
        <strain evidence="1 2">CCBAU10050</strain>
    </source>
</reference>
<comment type="caution">
    <text evidence="1">The sequence shown here is derived from an EMBL/GenBank/DDBJ whole genome shotgun (WGS) entry which is preliminary data.</text>
</comment>
<gene>
    <name evidence="1" type="ORF">G6N76_22855</name>
</gene>
<keyword evidence="2" id="KW-1185">Reference proteome</keyword>
<dbReference type="Proteomes" id="UP000477849">
    <property type="component" value="Unassembled WGS sequence"/>
</dbReference>